<protein>
    <recommendedName>
        <fullName evidence="3">dTDP-4-amino-4,6-dideoxygalactose transaminase</fullName>
    </recommendedName>
</protein>
<accession>A0A1D7QRM9</accession>
<dbReference type="SUPFAM" id="SSF53383">
    <property type="entry name" value="PLP-dependent transferases"/>
    <property type="match status" value="1"/>
</dbReference>
<dbReference type="PATRIC" id="fig|632773.3.peg.292"/>
<dbReference type="Proteomes" id="UP000094463">
    <property type="component" value="Chromosome"/>
</dbReference>
<dbReference type="STRING" id="632773.BBEV_0274"/>
<dbReference type="OrthoDB" id="8955051at2"/>
<gene>
    <name evidence="1" type="ORF">BBEV_0274</name>
</gene>
<dbReference type="EMBL" id="CP012502">
    <property type="protein sequence ID" value="AOM81668.1"/>
    <property type="molecule type" value="Genomic_DNA"/>
</dbReference>
<organism evidence="1 2">
    <name type="scientific">Salisediminibacterium beveridgei</name>
    <dbReference type="NCBI Taxonomy" id="632773"/>
    <lineage>
        <taxon>Bacteria</taxon>
        <taxon>Bacillati</taxon>
        <taxon>Bacillota</taxon>
        <taxon>Bacilli</taxon>
        <taxon>Bacillales</taxon>
        <taxon>Bacillaceae</taxon>
        <taxon>Salisediminibacterium</taxon>
    </lineage>
</organism>
<evidence type="ECO:0000313" key="2">
    <source>
        <dbReference type="Proteomes" id="UP000094463"/>
    </source>
</evidence>
<evidence type="ECO:0000313" key="1">
    <source>
        <dbReference type="EMBL" id="AOM81668.1"/>
    </source>
</evidence>
<name>A0A1D7QRM9_9BACI</name>
<keyword evidence="2" id="KW-1185">Reference proteome</keyword>
<proteinExistence type="predicted"/>
<sequence length="317" mass="37533">MKEVGGYFELDKFVENEFHKDLIAVNNGRNALLYLMKVNNINKIHIPYYLCDSVSDMLKRYGYNFEYYFIDSNFKPIFSKELNDDEYLYVVNYFGQLSDEYIVSLKHKFNKIIMDNTHAFFQKPIKGVNTLYSCRKFFGVPDGAYLSTEILLHEKLEKDVSKDRMTHILGRYEGSAKEYYSFFKENDASFKYEALKYMSRLTRNILGAIDYNKVQHTRDTNFEFLKNSLSDQNKIKLNEPFGAFCYPLYLDNGLEVRAELANKNIYIPTLWPNVMEDIFDDAIEYEFASNILPLPCDQRYDENDMEYLIKEVFKCMS</sequence>
<reference evidence="1 2" key="1">
    <citation type="submission" date="2015-08" db="EMBL/GenBank/DDBJ databases">
        <title>The complete genome sequence of Bacillus beveridgei MLTeJB.</title>
        <authorList>
            <person name="Hanson T.E."/>
            <person name="Mesa C."/>
            <person name="Basesman S.M."/>
            <person name="Oremland R.S."/>
        </authorList>
    </citation>
    <scope>NUCLEOTIDE SEQUENCE [LARGE SCALE GENOMIC DNA]</scope>
    <source>
        <strain evidence="1 2">MLTeJB</strain>
    </source>
</reference>
<dbReference type="AlphaFoldDB" id="A0A1D7QRM9"/>
<dbReference type="RefSeq" id="WP_069363821.1">
    <property type="nucleotide sequence ID" value="NZ_CP012502.1"/>
</dbReference>
<dbReference type="InterPro" id="IPR015424">
    <property type="entry name" value="PyrdxlP-dep_Trfase"/>
</dbReference>
<evidence type="ECO:0008006" key="3">
    <source>
        <dbReference type="Google" id="ProtNLM"/>
    </source>
</evidence>
<dbReference type="KEGG" id="bbev:BBEV_0274"/>